<dbReference type="EMBL" id="CP000378">
    <property type="protein sequence ID" value="ABF76039.1"/>
    <property type="molecule type" value="Genomic_DNA"/>
</dbReference>
<dbReference type="AlphaFoldDB" id="A0A0H2XNB7"/>
<proteinExistence type="predicted"/>
<sequence>MVTNDARDPRASSFPRWANVTARTIDRASSPASRTDAYAATRCVHVTFPRSSYGYVRKGLRKKFVTVRAVCHRARPLERIGMRGGSGDVGDVQRTRRFDVRRDAADAVSAAREVDCKTTKCVVQAVLSRMTNFIRRVREKK</sequence>
<name>A0A0H2XNB7_BURO1</name>
<reference evidence="1" key="1">
    <citation type="submission" date="2006-05" db="EMBL/GenBank/DDBJ databases">
        <title>Complete sequence of chromosome 1 of Burkholderia cenocepacia AU 1054.</title>
        <authorList>
            <consortium name="US DOE Joint Genome Institute"/>
            <person name="Copeland A."/>
            <person name="Lucas S."/>
            <person name="Lapidus A."/>
            <person name="Barry K."/>
            <person name="Detter J.C."/>
            <person name="Glavina del Rio T."/>
            <person name="Hammon N."/>
            <person name="Israni S."/>
            <person name="Dalin E."/>
            <person name="Tice H."/>
            <person name="Pitluck S."/>
            <person name="Chain P."/>
            <person name="Malfatti S."/>
            <person name="Shin M."/>
            <person name="Vergez L."/>
            <person name="Schmutz J."/>
            <person name="Larimer F."/>
            <person name="Land M."/>
            <person name="Hauser L."/>
            <person name="Kyrpides N."/>
            <person name="Lykidis A."/>
            <person name="LiPuma J.J."/>
            <person name="Konstantinidis K."/>
            <person name="Tiedje J.M."/>
            <person name="Richardson P."/>
        </authorList>
    </citation>
    <scope>NUCLEOTIDE SEQUENCE [LARGE SCALE GENOMIC DNA]</scope>
    <source>
        <strain evidence="1">AU 1054</strain>
    </source>
</reference>
<gene>
    <name evidence="1" type="ordered locus">Bcen_1132</name>
</gene>
<evidence type="ECO:0000313" key="1">
    <source>
        <dbReference type="EMBL" id="ABF76039.1"/>
    </source>
</evidence>
<accession>A0A0H2XNB7</accession>
<protein>
    <submittedName>
        <fullName evidence="1">Uncharacterized protein</fullName>
    </submittedName>
</protein>
<organism evidence="1">
    <name type="scientific">Burkholderia orbicola (strain AU 1054)</name>
    <dbReference type="NCBI Taxonomy" id="331271"/>
    <lineage>
        <taxon>Bacteria</taxon>
        <taxon>Pseudomonadati</taxon>
        <taxon>Pseudomonadota</taxon>
        <taxon>Betaproteobacteria</taxon>
        <taxon>Burkholderiales</taxon>
        <taxon>Burkholderiaceae</taxon>
        <taxon>Burkholderia</taxon>
        <taxon>Burkholderia cepacia complex</taxon>
        <taxon>Burkholderia orbicola</taxon>
    </lineage>
</organism>
<dbReference type="HOGENOM" id="CLU_151775_0_0_4"/>